<protein>
    <submittedName>
        <fullName evidence="3">Uncharacterized protein</fullName>
    </submittedName>
</protein>
<reference evidence="3" key="1">
    <citation type="submission" date="2022-11" db="EMBL/GenBank/DDBJ databases">
        <authorList>
            <person name="Kikuchi T."/>
        </authorList>
    </citation>
    <scope>NUCLEOTIDE SEQUENCE</scope>
    <source>
        <strain evidence="3">PS1010</strain>
    </source>
</reference>
<feature type="compositionally biased region" description="Basic and acidic residues" evidence="2">
    <location>
        <begin position="106"/>
        <end position="128"/>
    </location>
</feature>
<evidence type="ECO:0000256" key="1">
    <source>
        <dbReference type="SAM" id="Coils"/>
    </source>
</evidence>
<feature type="compositionally biased region" description="Low complexity" evidence="2">
    <location>
        <begin position="331"/>
        <end position="346"/>
    </location>
</feature>
<dbReference type="AlphaFoldDB" id="A0A9P1N0X1"/>
<dbReference type="Proteomes" id="UP001152747">
    <property type="component" value="Unassembled WGS sequence"/>
</dbReference>
<gene>
    <name evidence="3" type="ORF">CAMP_LOCUS8505</name>
</gene>
<proteinExistence type="predicted"/>
<feature type="region of interest" description="Disordered" evidence="2">
    <location>
        <begin position="320"/>
        <end position="383"/>
    </location>
</feature>
<feature type="compositionally biased region" description="Basic and acidic residues" evidence="2">
    <location>
        <begin position="320"/>
        <end position="330"/>
    </location>
</feature>
<keyword evidence="4" id="KW-1185">Reference proteome</keyword>
<accession>A0A9P1N0X1</accession>
<feature type="compositionally biased region" description="Pro residues" evidence="2">
    <location>
        <begin position="353"/>
        <end position="364"/>
    </location>
</feature>
<evidence type="ECO:0000256" key="2">
    <source>
        <dbReference type="SAM" id="MobiDB-lite"/>
    </source>
</evidence>
<organism evidence="3 4">
    <name type="scientific">Caenorhabditis angaria</name>
    <dbReference type="NCBI Taxonomy" id="860376"/>
    <lineage>
        <taxon>Eukaryota</taxon>
        <taxon>Metazoa</taxon>
        <taxon>Ecdysozoa</taxon>
        <taxon>Nematoda</taxon>
        <taxon>Chromadorea</taxon>
        <taxon>Rhabditida</taxon>
        <taxon>Rhabditina</taxon>
        <taxon>Rhabditomorpha</taxon>
        <taxon>Rhabditoidea</taxon>
        <taxon>Rhabditidae</taxon>
        <taxon>Peloderinae</taxon>
        <taxon>Caenorhabditis</taxon>
    </lineage>
</organism>
<feature type="region of interest" description="Disordered" evidence="2">
    <location>
        <begin position="106"/>
        <end position="133"/>
    </location>
</feature>
<dbReference type="EMBL" id="CANHGI010000003">
    <property type="protein sequence ID" value="CAI5445868.1"/>
    <property type="molecule type" value="Genomic_DNA"/>
</dbReference>
<comment type="caution">
    <text evidence="3">The sequence shown here is derived from an EMBL/GenBank/DDBJ whole genome shotgun (WGS) entry which is preliminary data.</text>
</comment>
<feature type="coiled-coil region" evidence="1">
    <location>
        <begin position="185"/>
        <end position="226"/>
    </location>
</feature>
<keyword evidence="1" id="KW-0175">Coiled coil</keyword>
<dbReference type="OrthoDB" id="2125770at2759"/>
<sequence length="549" mass="62935">MSQTSDDNLVTRRKNITKGIEEIREKKAEIAKALRELGVSQQDDNTQQNKVFIKQLIDAFDTLSSQETQYLDILKTIVNIHEQATLDIANDFAKKIDEEEKKLREVKTNNETKKTSEENKEENNKDNENSEVSDDIAELQQALLELKTVSEAAIAASDLNEKLVERLQMQKKKKNAMMEIRTKKAKELDEEAMRVRAEVIEKINKMSSIKKSTAEQEKELASLQKQCLELGLALDHTEEVGEDARNAVADNSMRVPTIQKMAGSVENDEEAKERRRKEIRESIAREMEEKEKVNTLIREKLAAMDARKKRLQQIRQMLEEQKKQEEHKAETASAATEEAAPIASPENGEIEDVPPPLPTSPPPTEEQENNEKQSEENGEEQNGNVETSIDEILNNAKANLSNLTAMRERLEHIQSTGGTDMSEDDLLMLQSLEQVVDIEDVVRESFQEKLLENEKPKDDKTKNVGIEARLASIEVTMMDNRRMLMEQEKYSRQKKIERFCRFSTSQDLRQLGQLLIQLADLKEKEEQKKEEEQLIITDNIHSILNDLLL</sequence>
<evidence type="ECO:0000313" key="4">
    <source>
        <dbReference type="Proteomes" id="UP001152747"/>
    </source>
</evidence>
<evidence type="ECO:0000313" key="3">
    <source>
        <dbReference type="EMBL" id="CAI5445868.1"/>
    </source>
</evidence>
<name>A0A9P1N0X1_9PELO</name>